<dbReference type="Proteomes" id="UP000664940">
    <property type="component" value="Unassembled WGS sequence"/>
</dbReference>
<feature type="compositionally biased region" description="Basic and acidic residues" evidence="1">
    <location>
        <begin position="67"/>
        <end position="79"/>
    </location>
</feature>
<feature type="compositionally biased region" description="Basic residues" evidence="1">
    <location>
        <begin position="56"/>
        <end position="66"/>
    </location>
</feature>
<organism evidence="2 3">
    <name type="scientific">Phyllostomus discolor</name>
    <name type="common">pale spear-nosed bat</name>
    <dbReference type="NCBI Taxonomy" id="89673"/>
    <lineage>
        <taxon>Eukaryota</taxon>
        <taxon>Metazoa</taxon>
        <taxon>Chordata</taxon>
        <taxon>Craniata</taxon>
        <taxon>Vertebrata</taxon>
        <taxon>Euteleostomi</taxon>
        <taxon>Mammalia</taxon>
        <taxon>Eutheria</taxon>
        <taxon>Laurasiatheria</taxon>
        <taxon>Chiroptera</taxon>
        <taxon>Yangochiroptera</taxon>
        <taxon>Phyllostomidae</taxon>
        <taxon>Phyllostominae</taxon>
        <taxon>Phyllostomus</taxon>
    </lineage>
</organism>
<feature type="region of interest" description="Disordered" evidence="1">
    <location>
        <begin position="100"/>
        <end position="124"/>
    </location>
</feature>
<comment type="caution">
    <text evidence="2">The sequence shown here is derived from an EMBL/GenBank/DDBJ whole genome shotgun (WGS) entry which is preliminary data.</text>
</comment>
<evidence type="ECO:0000256" key="1">
    <source>
        <dbReference type="SAM" id="MobiDB-lite"/>
    </source>
</evidence>
<reference evidence="2 3" key="1">
    <citation type="journal article" date="2020" name="Nature">
        <title>Six reference-quality genomes reveal evolution of bat adaptations.</title>
        <authorList>
            <person name="Jebb D."/>
            <person name="Huang Z."/>
            <person name="Pippel M."/>
            <person name="Hughes G.M."/>
            <person name="Lavrichenko K."/>
            <person name="Devanna P."/>
            <person name="Winkler S."/>
            <person name="Jermiin L.S."/>
            <person name="Skirmuntt E.C."/>
            <person name="Katzourakis A."/>
            <person name="Burkitt-Gray L."/>
            <person name="Ray D.A."/>
            <person name="Sullivan K.A.M."/>
            <person name="Roscito J.G."/>
            <person name="Kirilenko B.M."/>
            <person name="Davalos L.M."/>
            <person name="Corthals A.P."/>
            <person name="Power M.L."/>
            <person name="Jones G."/>
            <person name="Ransome R.D."/>
            <person name="Dechmann D.K.N."/>
            <person name="Locatelli A.G."/>
            <person name="Puechmaille S.J."/>
            <person name="Fedrigo O."/>
            <person name="Jarvis E.D."/>
            <person name="Hiller M."/>
            <person name="Vernes S.C."/>
            <person name="Myers E.W."/>
            <person name="Teeling E.C."/>
        </authorList>
    </citation>
    <scope>NUCLEOTIDE SEQUENCE [LARGE SCALE GENOMIC DNA]</scope>
    <source>
        <strain evidence="2">Bat1K_MPI-CBG_1</strain>
    </source>
</reference>
<sequence>MFPHPGTRIAHPTNGCHPPWGRVLEASANEQTEKKAEGRALRSSNRYWDERGGGGRGRRDRNRREGHRGGRKETERATLRERGHRLLVVTCLGGGAERLWGGARSSAPWSPSRVPVATRSRLRV</sequence>
<name>A0A834BNN0_9CHIR</name>
<feature type="compositionally biased region" description="Basic and acidic residues" evidence="1">
    <location>
        <begin position="31"/>
        <end position="40"/>
    </location>
</feature>
<protein>
    <submittedName>
        <fullName evidence="2">Uncharacterized protein</fullName>
    </submittedName>
</protein>
<feature type="region of interest" description="Disordered" evidence="1">
    <location>
        <begin position="1"/>
        <end position="79"/>
    </location>
</feature>
<proteinExistence type="predicted"/>
<gene>
    <name evidence="2" type="ORF">HJG60_007957</name>
</gene>
<dbReference type="AlphaFoldDB" id="A0A834BNN0"/>
<accession>A0A834BNN0</accession>
<dbReference type="EMBL" id="JABVXQ010000001">
    <property type="protein sequence ID" value="KAF6131056.1"/>
    <property type="molecule type" value="Genomic_DNA"/>
</dbReference>
<evidence type="ECO:0000313" key="2">
    <source>
        <dbReference type="EMBL" id="KAF6131056.1"/>
    </source>
</evidence>
<evidence type="ECO:0000313" key="3">
    <source>
        <dbReference type="Proteomes" id="UP000664940"/>
    </source>
</evidence>